<proteinExistence type="predicted"/>
<accession>A0A0E9S0U7</accession>
<reference evidence="1" key="1">
    <citation type="submission" date="2014-11" db="EMBL/GenBank/DDBJ databases">
        <authorList>
            <person name="Amaro Gonzalez C."/>
        </authorList>
    </citation>
    <scope>NUCLEOTIDE SEQUENCE</scope>
</reference>
<evidence type="ECO:0000313" key="1">
    <source>
        <dbReference type="EMBL" id="JAH35074.1"/>
    </source>
</evidence>
<name>A0A0E9S0U7_ANGAN</name>
<sequence length="87" mass="9881">MDFCLSYLSFCSKCPILIACISEILAQSVISYIHITDFCAECSSLSQLSLVDQKMRTIVKSKFICIAHLQQPQLTKVLNRLKIPRNK</sequence>
<dbReference type="AlphaFoldDB" id="A0A0E9S0U7"/>
<organism evidence="1">
    <name type="scientific">Anguilla anguilla</name>
    <name type="common">European freshwater eel</name>
    <name type="synonym">Muraena anguilla</name>
    <dbReference type="NCBI Taxonomy" id="7936"/>
    <lineage>
        <taxon>Eukaryota</taxon>
        <taxon>Metazoa</taxon>
        <taxon>Chordata</taxon>
        <taxon>Craniata</taxon>
        <taxon>Vertebrata</taxon>
        <taxon>Euteleostomi</taxon>
        <taxon>Actinopterygii</taxon>
        <taxon>Neopterygii</taxon>
        <taxon>Teleostei</taxon>
        <taxon>Anguilliformes</taxon>
        <taxon>Anguillidae</taxon>
        <taxon>Anguilla</taxon>
    </lineage>
</organism>
<reference evidence="1" key="2">
    <citation type="journal article" date="2015" name="Fish Shellfish Immunol.">
        <title>Early steps in the European eel (Anguilla anguilla)-Vibrio vulnificus interaction in the gills: Role of the RtxA13 toxin.</title>
        <authorList>
            <person name="Callol A."/>
            <person name="Pajuelo D."/>
            <person name="Ebbesson L."/>
            <person name="Teles M."/>
            <person name="MacKenzie S."/>
            <person name="Amaro C."/>
        </authorList>
    </citation>
    <scope>NUCLEOTIDE SEQUENCE</scope>
</reference>
<protein>
    <submittedName>
        <fullName evidence="1">Uncharacterized protein</fullName>
    </submittedName>
</protein>
<dbReference type="EMBL" id="GBXM01073503">
    <property type="protein sequence ID" value="JAH35074.1"/>
    <property type="molecule type" value="Transcribed_RNA"/>
</dbReference>